<evidence type="ECO:0000313" key="5">
    <source>
        <dbReference type="EMBL" id="QEG40437.1"/>
    </source>
</evidence>
<evidence type="ECO:0000259" key="4">
    <source>
        <dbReference type="Pfam" id="PF01420"/>
    </source>
</evidence>
<organism evidence="5 6">
    <name type="scientific">Roseimaritima ulvae</name>
    <dbReference type="NCBI Taxonomy" id="980254"/>
    <lineage>
        <taxon>Bacteria</taxon>
        <taxon>Pseudomonadati</taxon>
        <taxon>Planctomycetota</taxon>
        <taxon>Planctomycetia</taxon>
        <taxon>Pirellulales</taxon>
        <taxon>Pirellulaceae</taxon>
        <taxon>Roseimaritima</taxon>
    </lineage>
</organism>
<keyword evidence="6" id="KW-1185">Reference proteome</keyword>
<dbReference type="InterPro" id="IPR052021">
    <property type="entry name" value="Type-I_RS_S_subunit"/>
</dbReference>
<keyword evidence="3" id="KW-0238">DNA-binding</keyword>
<keyword evidence="2" id="KW-0680">Restriction system</keyword>
<reference evidence="5 6" key="1">
    <citation type="submission" date="2019-08" db="EMBL/GenBank/DDBJ databases">
        <title>Deep-cultivation of Planctomycetes and their phenomic and genomic characterization uncovers novel biology.</title>
        <authorList>
            <person name="Wiegand S."/>
            <person name="Jogler M."/>
            <person name="Boedeker C."/>
            <person name="Pinto D."/>
            <person name="Vollmers J."/>
            <person name="Rivas-Marin E."/>
            <person name="Kohn T."/>
            <person name="Peeters S.H."/>
            <person name="Heuer A."/>
            <person name="Rast P."/>
            <person name="Oberbeckmann S."/>
            <person name="Bunk B."/>
            <person name="Jeske O."/>
            <person name="Meyerdierks A."/>
            <person name="Storesund J.E."/>
            <person name="Kallscheuer N."/>
            <person name="Luecker S."/>
            <person name="Lage O.M."/>
            <person name="Pohl T."/>
            <person name="Merkel B.J."/>
            <person name="Hornburger P."/>
            <person name="Mueller R.-W."/>
            <person name="Bruemmer F."/>
            <person name="Labrenz M."/>
            <person name="Spormann A.M."/>
            <person name="Op den Camp H."/>
            <person name="Overmann J."/>
            <person name="Amann R."/>
            <person name="Jetten M.S.M."/>
            <person name="Mascher T."/>
            <person name="Medema M.H."/>
            <person name="Devos D.P."/>
            <person name="Kaster A.-K."/>
            <person name="Ovreas L."/>
            <person name="Rohde M."/>
            <person name="Galperin M.Y."/>
            <person name="Jogler C."/>
        </authorList>
    </citation>
    <scope>NUCLEOTIDE SEQUENCE [LARGE SCALE GENOMIC DNA]</scope>
    <source>
        <strain evidence="5 6">UC8</strain>
    </source>
</reference>
<name>A0A5B9QMX3_9BACT</name>
<feature type="domain" description="Type I restriction modification DNA specificity" evidence="4">
    <location>
        <begin position="213"/>
        <end position="362"/>
    </location>
</feature>
<dbReference type="GO" id="GO:0009307">
    <property type="term" value="P:DNA restriction-modification system"/>
    <property type="evidence" value="ECO:0007669"/>
    <property type="project" value="UniProtKB-KW"/>
</dbReference>
<gene>
    <name evidence="5" type="ORF">UC8_24490</name>
</gene>
<dbReference type="REBASE" id="371457">
    <property type="entry name" value="S.RulUC8ORF24480P"/>
</dbReference>
<dbReference type="PANTHER" id="PTHR30408">
    <property type="entry name" value="TYPE-1 RESTRICTION ENZYME ECOKI SPECIFICITY PROTEIN"/>
    <property type="match status" value="1"/>
</dbReference>
<comment type="similarity">
    <text evidence="1">Belongs to the type-I restriction system S methylase family.</text>
</comment>
<dbReference type="GO" id="GO:0003677">
    <property type="term" value="F:DNA binding"/>
    <property type="evidence" value="ECO:0007669"/>
    <property type="project" value="UniProtKB-KW"/>
</dbReference>
<dbReference type="Pfam" id="PF01420">
    <property type="entry name" value="Methylase_S"/>
    <property type="match status" value="2"/>
</dbReference>
<proteinExistence type="inferred from homology"/>
<dbReference type="InterPro" id="IPR044946">
    <property type="entry name" value="Restrct_endonuc_typeI_TRD_sf"/>
</dbReference>
<dbReference type="KEGG" id="rul:UC8_24490"/>
<dbReference type="PANTHER" id="PTHR30408:SF12">
    <property type="entry name" value="TYPE I RESTRICTION ENZYME MJAVIII SPECIFICITY SUBUNIT"/>
    <property type="match status" value="1"/>
</dbReference>
<dbReference type="EMBL" id="CP042914">
    <property type="protein sequence ID" value="QEG40437.1"/>
    <property type="molecule type" value="Genomic_DNA"/>
</dbReference>
<dbReference type="AlphaFoldDB" id="A0A5B9QMX3"/>
<sequence length="419" mass="47336">MGEYALAVGKPKLDSPSGWKWVKLSDVARLESGHTPSRRKPEYWGGTVPWLGIKDAKIHHGELIAKTREYTNQLGLDNSSARLLPKGTVCLSRTASVGYVVVMDCPMATSQDFVNWICSDALDPQFLKYLLIAEKKAYSRFSSGAVHQTIYFPEVKAFHICLPPLPEQKRIVAILDEAFGAIAKAKENAARNLANARELFDSYLNRVFTEKGEGWETKLVGDIAGHSLGKMLDKKKNKGIPRSYLRNKNVRWFDFDLADLLEMKFEPGEERKYTAKKGDVLVCEGGYPGRAAIWQSEEAIFFQKAVHRIRFVEPSHNRWFVYYIFYRDSFGTLKSYFTGAGIQHFTGKALGRFSLPIPPRSADIESLCDKFDDLRQKTEDLAALYTQKLAALDELKQSILQKAFTGQLTSKSPEFELVP</sequence>
<evidence type="ECO:0000313" key="6">
    <source>
        <dbReference type="Proteomes" id="UP000325286"/>
    </source>
</evidence>
<dbReference type="Gene3D" id="3.90.220.20">
    <property type="entry name" value="DNA methylase specificity domains"/>
    <property type="match status" value="2"/>
</dbReference>
<evidence type="ECO:0000256" key="3">
    <source>
        <dbReference type="ARBA" id="ARBA00023125"/>
    </source>
</evidence>
<accession>A0A5B9QMX3</accession>
<evidence type="ECO:0000256" key="1">
    <source>
        <dbReference type="ARBA" id="ARBA00010923"/>
    </source>
</evidence>
<dbReference type="InterPro" id="IPR000055">
    <property type="entry name" value="Restrct_endonuc_typeI_TRD"/>
</dbReference>
<dbReference type="Proteomes" id="UP000325286">
    <property type="component" value="Chromosome"/>
</dbReference>
<dbReference type="SUPFAM" id="SSF116734">
    <property type="entry name" value="DNA methylase specificity domain"/>
    <property type="match status" value="2"/>
</dbReference>
<feature type="domain" description="Type I restriction modification DNA specificity" evidence="4">
    <location>
        <begin position="16"/>
        <end position="187"/>
    </location>
</feature>
<evidence type="ECO:0000256" key="2">
    <source>
        <dbReference type="ARBA" id="ARBA00022747"/>
    </source>
</evidence>
<dbReference type="CDD" id="cd17248">
    <property type="entry name" value="RMtype1_S_AmiI-TRD2-CR2_like"/>
    <property type="match status" value="1"/>
</dbReference>
<protein>
    <submittedName>
        <fullName evidence="5">EcoKI restriction-modification system protein HsdS</fullName>
    </submittedName>
</protein>